<proteinExistence type="predicted"/>
<evidence type="ECO:0000256" key="1">
    <source>
        <dbReference type="SAM" id="SignalP"/>
    </source>
</evidence>
<dbReference type="STRING" id="161899.CSING_13100"/>
<evidence type="ECO:0000313" key="3">
    <source>
        <dbReference type="Proteomes" id="UP000031890"/>
    </source>
</evidence>
<protein>
    <submittedName>
        <fullName evidence="2">Uncharacterized protein</fullName>
    </submittedName>
</protein>
<accession>A0A0B6EZB3</accession>
<dbReference type="HOGENOM" id="CLU_2648367_0_0_11"/>
<dbReference type="KEGG" id="csx:CSING_13100"/>
<keyword evidence="1" id="KW-0732">Signal</keyword>
<dbReference type="Proteomes" id="UP000031890">
    <property type="component" value="Chromosome"/>
</dbReference>
<name>A0A0B6EZB3_9CORY</name>
<feature type="chain" id="PRO_5039629057" evidence="1">
    <location>
        <begin position="28"/>
        <end position="76"/>
    </location>
</feature>
<gene>
    <name evidence="2" type="ORF">CSING_13100</name>
</gene>
<dbReference type="EMBL" id="CP010827">
    <property type="protein sequence ID" value="AJI80103.1"/>
    <property type="molecule type" value="Genomic_DNA"/>
</dbReference>
<reference evidence="2 3" key="1">
    <citation type="journal article" date="2015" name="Genome Announc.">
        <title>Complete Genome Sequence and Annotation of Corynebacterium singulare DSM 44357, Isolated from a Human Semen Specimen.</title>
        <authorList>
            <person name="Merten M."/>
            <person name="Brinkrolf K."/>
            <person name="Albersmeier A."/>
            <person name="Kutter Y."/>
            <person name="Ruckert C."/>
            <person name="Tauch A."/>
        </authorList>
    </citation>
    <scope>NUCLEOTIDE SEQUENCE [LARGE SCALE GENOMIC DNA]</scope>
    <source>
        <strain evidence="2">IBS B52218</strain>
    </source>
</reference>
<organism evidence="2 3">
    <name type="scientific">Corynebacterium singulare</name>
    <dbReference type="NCBI Taxonomy" id="161899"/>
    <lineage>
        <taxon>Bacteria</taxon>
        <taxon>Bacillati</taxon>
        <taxon>Actinomycetota</taxon>
        <taxon>Actinomycetes</taxon>
        <taxon>Mycobacteriales</taxon>
        <taxon>Corynebacteriaceae</taxon>
        <taxon>Corynebacterium</taxon>
    </lineage>
</organism>
<feature type="signal peptide" evidence="1">
    <location>
        <begin position="1"/>
        <end position="27"/>
    </location>
</feature>
<dbReference type="AlphaFoldDB" id="A0A0B6EZB3"/>
<evidence type="ECO:0000313" key="2">
    <source>
        <dbReference type="EMBL" id="AJI80103.1"/>
    </source>
</evidence>
<sequence>MTNIKRNTALQLVAAAALSLTVLGAGATYARSIDSRGNSTIAEAGTIYSDVGTSYGSYDFSGSPMEELPIWEGEIG</sequence>
<dbReference type="RefSeq" id="WP_042532912.1">
    <property type="nucleotide sequence ID" value="NZ_CP010827.1"/>
</dbReference>